<feature type="domain" description="HTH tetR-type" evidence="3">
    <location>
        <begin position="34"/>
        <end position="94"/>
    </location>
</feature>
<evidence type="ECO:0000256" key="1">
    <source>
        <dbReference type="ARBA" id="ARBA00023125"/>
    </source>
</evidence>
<dbReference type="InterPro" id="IPR009057">
    <property type="entry name" value="Homeodomain-like_sf"/>
</dbReference>
<dbReference type="Pfam" id="PF17925">
    <property type="entry name" value="TetR_C_20"/>
    <property type="match status" value="1"/>
</dbReference>
<evidence type="ECO:0000259" key="3">
    <source>
        <dbReference type="PROSITE" id="PS50977"/>
    </source>
</evidence>
<dbReference type="GO" id="GO:0000976">
    <property type="term" value="F:transcription cis-regulatory region binding"/>
    <property type="evidence" value="ECO:0007669"/>
    <property type="project" value="TreeGrafter"/>
</dbReference>
<evidence type="ECO:0000256" key="2">
    <source>
        <dbReference type="PROSITE-ProRule" id="PRU00335"/>
    </source>
</evidence>
<evidence type="ECO:0000313" key="5">
    <source>
        <dbReference type="Proteomes" id="UP001141629"/>
    </source>
</evidence>
<keyword evidence="5" id="KW-1185">Reference proteome</keyword>
<dbReference type="Pfam" id="PF00440">
    <property type="entry name" value="TetR_N"/>
    <property type="match status" value="1"/>
</dbReference>
<gene>
    <name evidence="4" type="ORF">H7K45_24890</name>
</gene>
<dbReference type="GO" id="GO:0003700">
    <property type="term" value="F:DNA-binding transcription factor activity"/>
    <property type="evidence" value="ECO:0007669"/>
    <property type="project" value="TreeGrafter"/>
</dbReference>
<organism evidence="4 5">
    <name type="scientific">Mycobacterium yunnanensis</name>
    <dbReference type="NCBI Taxonomy" id="368477"/>
    <lineage>
        <taxon>Bacteria</taxon>
        <taxon>Bacillati</taxon>
        <taxon>Actinomycetota</taxon>
        <taxon>Actinomycetes</taxon>
        <taxon>Mycobacteriales</taxon>
        <taxon>Mycobacteriaceae</taxon>
        <taxon>Mycobacterium</taxon>
    </lineage>
</organism>
<comment type="caution">
    <text evidence="4">The sequence shown here is derived from an EMBL/GenBank/DDBJ whole genome shotgun (WGS) entry which is preliminary data.</text>
</comment>
<dbReference type="InterPro" id="IPR041642">
    <property type="entry name" value="KstR_C"/>
</dbReference>
<accession>A0A9X2Z7M3</accession>
<reference evidence="4" key="2">
    <citation type="journal article" date="2022" name="BMC Genomics">
        <title>Comparative genome analysis of mycobacteria focusing on tRNA and non-coding RNA.</title>
        <authorList>
            <person name="Behra P.R.K."/>
            <person name="Pettersson B.M.F."/>
            <person name="Ramesh M."/>
            <person name="Das S."/>
            <person name="Dasgupta S."/>
            <person name="Kirsebom L.A."/>
        </authorList>
    </citation>
    <scope>NUCLEOTIDE SEQUENCE</scope>
    <source>
        <strain evidence="4">DSM 44838</strain>
    </source>
</reference>
<keyword evidence="1 2" id="KW-0238">DNA-binding</keyword>
<sequence length="236" mass="26957">MLFSSDGIQYEHSATYHFHEPALPEDQLTSERQRQRRARILDAAVTVAAAGGYDRVHVRDIADLAKVSLATLYHYFPSKVHVLVWALDRELMRFDDDLAHRLAQIQDPFARLRIVVWRLVKAMEHSDRVTEAMTHAYVASSMVASAEAEMIRVQTSKMFAHLMSDGAVDELHRNTADVLTDVWTSEILALVQGRRTFDEVHRRLHTVIDLIARANEPRCEHGETSLRPPPSRRTTP</sequence>
<dbReference type="Proteomes" id="UP001141629">
    <property type="component" value="Unassembled WGS sequence"/>
</dbReference>
<protein>
    <submittedName>
        <fullName evidence="4">TetR family transcriptional regulator</fullName>
    </submittedName>
</protein>
<dbReference type="PROSITE" id="PS50977">
    <property type="entry name" value="HTH_TETR_2"/>
    <property type="match status" value="1"/>
</dbReference>
<dbReference type="EMBL" id="JACKVK010000013">
    <property type="protein sequence ID" value="MCV7423796.1"/>
    <property type="molecule type" value="Genomic_DNA"/>
</dbReference>
<dbReference type="RefSeq" id="WP_263998764.1">
    <property type="nucleotide sequence ID" value="NZ_JACKVK010000013.1"/>
</dbReference>
<feature type="DNA-binding region" description="H-T-H motif" evidence="2">
    <location>
        <begin position="57"/>
        <end position="76"/>
    </location>
</feature>
<dbReference type="SUPFAM" id="SSF46689">
    <property type="entry name" value="Homeodomain-like"/>
    <property type="match status" value="1"/>
</dbReference>
<dbReference type="InterPro" id="IPR001647">
    <property type="entry name" value="HTH_TetR"/>
</dbReference>
<dbReference type="PANTHER" id="PTHR30055:SF242">
    <property type="entry name" value="HTH-TYPE TRANSCRIPTIONAL REPRESSOR KSTR"/>
    <property type="match status" value="1"/>
</dbReference>
<dbReference type="Gene3D" id="1.10.357.10">
    <property type="entry name" value="Tetracycline Repressor, domain 2"/>
    <property type="match status" value="1"/>
</dbReference>
<dbReference type="PANTHER" id="PTHR30055">
    <property type="entry name" value="HTH-TYPE TRANSCRIPTIONAL REGULATOR RUTR"/>
    <property type="match status" value="1"/>
</dbReference>
<dbReference type="InterPro" id="IPR050109">
    <property type="entry name" value="HTH-type_TetR-like_transc_reg"/>
</dbReference>
<reference evidence="4" key="1">
    <citation type="submission" date="2020-07" db="EMBL/GenBank/DDBJ databases">
        <authorList>
            <person name="Pettersson B.M.F."/>
            <person name="Behra P.R.K."/>
            <person name="Ramesh M."/>
            <person name="Das S."/>
            <person name="Dasgupta S."/>
            <person name="Kirsebom L.A."/>
        </authorList>
    </citation>
    <scope>NUCLEOTIDE SEQUENCE</scope>
    <source>
        <strain evidence="4">DSM 44838</strain>
    </source>
</reference>
<name>A0A9X2Z7M3_9MYCO</name>
<dbReference type="AlphaFoldDB" id="A0A9X2Z7M3"/>
<proteinExistence type="predicted"/>
<evidence type="ECO:0000313" key="4">
    <source>
        <dbReference type="EMBL" id="MCV7423796.1"/>
    </source>
</evidence>
<dbReference type="PRINTS" id="PR00455">
    <property type="entry name" value="HTHTETR"/>
</dbReference>